<evidence type="ECO:0000313" key="2">
    <source>
        <dbReference type="EMBL" id="KAK8569222.1"/>
    </source>
</evidence>
<evidence type="ECO:0000313" key="3">
    <source>
        <dbReference type="Proteomes" id="UP001472677"/>
    </source>
</evidence>
<proteinExistence type="predicted"/>
<accession>A0ABR2F2N9</accession>
<feature type="compositionally biased region" description="Polar residues" evidence="1">
    <location>
        <begin position="145"/>
        <end position="159"/>
    </location>
</feature>
<protein>
    <submittedName>
        <fullName evidence="2">Uncharacterized protein</fullName>
    </submittedName>
</protein>
<evidence type="ECO:0000256" key="1">
    <source>
        <dbReference type="SAM" id="MobiDB-lite"/>
    </source>
</evidence>
<dbReference type="EMBL" id="JBBPBM010000009">
    <property type="protein sequence ID" value="KAK8569222.1"/>
    <property type="molecule type" value="Genomic_DNA"/>
</dbReference>
<name>A0ABR2F2N9_9ROSI</name>
<dbReference type="Proteomes" id="UP001472677">
    <property type="component" value="Unassembled WGS sequence"/>
</dbReference>
<reference evidence="2 3" key="1">
    <citation type="journal article" date="2024" name="G3 (Bethesda)">
        <title>Genome assembly of Hibiscus sabdariffa L. provides insights into metabolisms of medicinal natural products.</title>
        <authorList>
            <person name="Kim T."/>
        </authorList>
    </citation>
    <scope>NUCLEOTIDE SEQUENCE [LARGE SCALE GENOMIC DNA]</scope>
    <source>
        <strain evidence="2">TK-2024</strain>
        <tissue evidence="2">Old leaves</tissue>
    </source>
</reference>
<sequence length="206" mass="22035">MNEVATFQLSGLGRLFFVRQKAVESTNESKAATDAESSTDAPLDAITQPHVVLAVGKADAFTNEDADNVVTAAEEGVTLPNTLNNSPVTMHANGNATMPLAAAPTQNPTINTSPILDNDMGKFLLPTWEDLVQFDECMLNESTNLATTNNTIPPTQASRGNKHRSSIHDTSMTKRPHPPLPSNVKAGMSNRKNSPAEVEIQPCQGK</sequence>
<feature type="region of interest" description="Disordered" evidence="1">
    <location>
        <begin position="145"/>
        <end position="206"/>
    </location>
</feature>
<organism evidence="2 3">
    <name type="scientific">Hibiscus sabdariffa</name>
    <name type="common">roselle</name>
    <dbReference type="NCBI Taxonomy" id="183260"/>
    <lineage>
        <taxon>Eukaryota</taxon>
        <taxon>Viridiplantae</taxon>
        <taxon>Streptophyta</taxon>
        <taxon>Embryophyta</taxon>
        <taxon>Tracheophyta</taxon>
        <taxon>Spermatophyta</taxon>
        <taxon>Magnoliopsida</taxon>
        <taxon>eudicotyledons</taxon>
        <taxon>Gunneridae</taxon>
        <taxon>Pentapetalae</taxon>
        <taxon>rosids</taxon>
        <taxon>malvids</taxon>
        <taxon>Malvales</taxon>
        <taxon>Malvaceae</taxon>
        <taxon>Malvoideae</taxon>
        <taxon>Hibiscus</taxon>
    </lineage>
</organism>
<keyword evidence="3" id="KW-1185">Reference proteome</keyword>
<gene>
    <name evidence="2" type="ORF">V6N12_007754</name>
</gene>
<comment type="caution">
    <text evidence="2">The sequence shown here is derived from an EMBL/GenBank/DDBJ whole genome shotgun (WGS) entry which is preliminary data.</text>
</comment>